<evidence type="ECO:0000313" key="9">
    <source>
        <dbReference type="EMBL" id="OLQ10616.1"/>
    </source>
</evidence>
<feature type="transmembrane region" description="Helical" evidence="7">
    <location>
        <begin position="225"/>
        <end position="248"/>
    </location>
</feature>
<feature type="transmembrane region" description="Helical" evidence="7">
    <location>
        <begin position="147"/>
        <end position="166"/>
    </location>
</feature>
<keyword evidence="5 7" id="KW-0472">Membrane</keyword>
<dbReference type="AlphaFoldDB" id="A0A1Q9ET86"/>
<reference evidence="9 10" key="1">
    <citation type="submission" date="2016-02" db="EMBL/GenBank/DDBJ databases">
        <title>Genome analysis of coral dinoflagellate symbionts highlights evolutionary adaptations to a symbiotic lifestyle.</title>
        <authorList>
            <person name="Aranda M."/>
            <person name="Li Y."/>
            <person name="Liew Y.J."/>
            <person name="Baumgarten S."/>
            <person name="Simakov O."/>
            <person name="Wilson M."/>
            <person name="Piel J."/>
            <person name="Ashoor H."/>
            <person name="Bougouffa S."/>
            <person name="Bajic V.B."/>
            <person name="Ryu T."/>
            <person name="Ravasi T."/>
            <person name="Bayer T."/>
            <person name="Micklem G."/>
            <person name="Kim H."/>
            <person name="Bhak J."/>
            <person name="Lajeunesse T.C."/>
            <person name="Voolstra C.R."/>
        </authorList>
    </citation>
    <scope>NUCLEOTIDE SEQUENCE [LARGE SCALE GENOMIC DNA]</scope>
    <source>
        <strain evidence="9 10">CCMP2467</strain>
    </source>
</reference>
<comment type="caution">
    <text evidence="9">The sequence shown here is derived from an EMBL/GenBank/DDBJ whole genome shotgun (WGS) entry which is preliminary data.</text>
</comment>
<dbReference type="OrthoDB" id="415945at2759"/>
<dbReference type="Pfam" id="PF09335">
    <property type="entry name" value="VTT_dom"/>
    <property type="match status" value="1"/>
</dbReference>
<keyword evidence="10" id="KW-1185">Reference proteome</keyword>
<dbReference type="PANTHER" id="PTHR12677">
    <property type="entry name" value="GOLGI APPARATUS MEMBRANE PROTEIN TVP38-RELATED"/>
    <property type="match status" value="1"/>
</dbReference>
<keyword evidence="4 7" id="KW-1133">Transmembrane helix</keyword>
<dbReference type="Proteomes" id="UP000186817">
    <property type="component" value="Unassembled WGS sequence"/>
</dbReference>
<gene>
    <name evidence="9" type="ORF">AK812_SmicGene5680</name>
</gene>
<dbReference type="InterPro" id="IPR032816">
    <property type="entry name" value="VTT_dom"/>
</dbReference>
<evidence type="ECO:0000256" key="6">
    <source>
        <dbReference type="SAM" id="MobiDB-lite"/>
    </source>
</evidence>
<feature type="region of interest" description="Disordered" evidence="6">
    <location>
        <begin position="45"/>
        <end position="66"/>
    </location>
</feature>
<feature type="domain" description="VTT" evidence="8">
    <location>
        <begin position="129"/>
        <end position="244"/>
    </location>
</feature>
<name>A0A1Q9ET86_SYMMI</name>
<feature type="transmembrane region" description="Helical" evidence="7">
    <location>
        <begin position="74"/>
        <end position="94"/>
    </location>
</feature>
<keyword evidence="3 7" id="KW-0812">Transmembrane</keyword>
<evidence type="ECO:0000256" key="5">
    <source>
        <dbReference type="ARBA" id="ARBA00023136"/>
    </source>
</evidence>
<accession>A0A1Q9ET86</accession>
<keyword evidence="2" id="KW-1003">Cell membrane</keyword>
<evidence type="ECO:0000256" key="1">
    <source>
        <dbReference type="ARBA" id="ARBA00004651"/>
    </source>
</evidence>
<evidence type="ECO:0000259" key="8">
    <source>
        <dbReference type="Pfam" id="PF09335"/>
    </source>
</evidence>
<dbReference type="EMBL" id="LSRX01000075">
    <property type="protein sequence ID" value="OLQ10616.1"/>
    <property type="molecule type" value="Genomic_DNA"/>
</dbReference>
<evidence type="ECO:0000256" key="3">
    <source>
        <dbReference type="ARBA" id="ARBA00022692"/>
    </source>
</evidence>
<feature type="transmembrane region" description="Helical" evidence="7">
    <location>
        <begin position="114"/>
        <end position="140"/>
    </location>
</feature>
<evidence type="ECO:0000313" key="10">
    <source>
        <dbReference type="Proteomes" id="UP000186817"/>
    </source>
</evidence>
<comment type="subcellular location">
    <subcellularLocation>
        <location evidence="1">Cell membrane</location>
        <topology evidence="1">Multi-pass membrane protein</topology>
    </subcellularLocation>
</comment>
<dbReference type="GO" id="GO:0005886">
    <property type="term" value="C:plasma membrane"/>
    <property type="evidence" value="ECO:0007669"/>
    <property type="project" value="UniProtKB-SubCell"/>
</dbReference>
<evidence type="ECO:0000256" key="4">
    <source>
        <dbReference type="ARBA" id="ARBA00022989"/>
    </source>
</evidence>
<evidence type="ECO:0000256" key="7">
    <source>
        <dbReference type="SAM" id="Phobius"/>
    </source>
</evidence>
<dbReference type="PANTHER" id="PTHR12677:SF59">
    <property type="entry name" value="GOLGI APPARATUS MEMBRANE PROTEIN TVP38-RELATED"/>
    <property type="match status" value="1"/>
</dbReference>
<sequence>MTGPMRQIVCKGPSIYGKVEAANSCIDAMPDSGTDIELSTLASSSVTDCEGPDSIDSRRDHSPPRNPTRGRFRLVVAIVLLATLFVVAKLSGATKLLHREQILRVMEDAGPLGWLAYVVLFSAGELLHIPGIVFVIAAVFSYGRAIGALLAYCGSITSVSAGFWVTRALSGGATLDTLKIRWVDRVLMRLEIAPVRTVAMLRLCFYLAPSFNQAMALTNVQFQHYFLGSAIGLVPMTLLVTLLLQTLIDHGIV</sequence>
<evidence type="ECO:0000256" key="2">
    <source>
        <dbReference type="ARBA" id="ARBA00022475"/>
    </source>
</evidence>
<organism evidence="9 10">
    <name type="scientific">Symbiodinium microadriaticum</name>
    <name type="common">Dinoflagellate</name>
    <name type="synonym">Zooxanthella microadriatica</name>
    <dbReference type="NCBI Taxonomy" id="2951"/>
    <lineage>
        <taxon>Eukaryota</taxon>
        <taxon>Sar</taxon>
        <taxon>Alveolata</taxon>
        <taxon>Dinophyceae</taxon>
        <taxon>Suessiales</taxon>
        <taxon>Symbiodiniaceae</taxon>
        <taxon>Symbiodinium</taxon>
    </lineage>
</organism>
<proteinExistence type="predicted"/>
<dbReference type="InterPro" id="IPR015414">
    <property type="entry name" value="TMEM64"/>
</dbReference>
<protein>
    <recommendedName>
        <fullName evidence="8">VTT domain-containing protein</fullName>
    </recommendedName>
</protein>